<dbReference type="PROSITE" id="PS50949">
    <property type="entry name" value="HTH_GNTR"/>
    <property type="match status" value="1"/>
</dbReference>
<dbReference type="OrthoDB" id="8584262at2"/>
<dbReference type="AlphaFoldDB" id="A0A1M5Y8M4"/>
<keyword evidence="3" id="KW-0804">Transcription</keyword>
<dbReference type="InterPro" id="IPR036390">
    <property type="entry name" value="WH_DNA-bd_sf"/>
</dbReference>
<evidence type="ECO:0000313" key="5">
    <source>
        <dbReference type="EMBL" id="SHI08164.1"/>
    </source>
</evidence>
<dbReference type="PRINTS" id="PR00035">
    <property type="entry name" value="HTHGNTR"/>
</dbReference>
<dbReference type="GO" id="GO:0003677">
    <property type="term" value="F:DNA binding"/>
    <property type="evidence" value="ECO:0007669"/>
    <property type="project" value="UniProtKB-KW"/>
</dbReference>
<dbReference type="CDD" id="cd07377">
    <property type="entry name" value="WHTH_GntR"/>
    <property type="match status" value="1"/>
</dbReference>
<feature type="domain" description="HTH gntR-type" evidence="4">
    <location>
        <begin position="12"/>
        <end position="80"/>
    </location>
</feature>
<sequence>MSSAKIQTDSPVPLYAQLKEILRAEILNGGYLPHSRLPSEHELGSIFSVSRITIRQALGDLQKEGLIFKIHGKGTFVSQPKAFQNITSLQGFAEAMSQQGHQILNRVTGFKHMAAPDYVAQRLNIPIGAPLTEIRRIRMLDRVPVSMEITYLPEAVGKRLSNADLASRDIFLILENDCGIPLGKADLSIDATLADAHLATALNVDAGAAILRIERLTHDAQDNPIDFEYLYFRADVFQYRLQLDRHHAPRMDPET</sequence>
<name>A0A1M5Y8M4_9BURK</name>
<evidence type="ECO:0000259" key="4">
    <source>
        <dbReference type="PROSITE" id="PS50949"/>
    </source>
</evidence>
<protein>
    <submittedName>
        <fullName evidence="5">Transcriptional regulator, GntR family</fullName>
    </submittedName>
</protein>
<dbReference type="Pfam" id="PF00392">
    <property type="entry name" value="GntR"/>
    <property type="match status" value="1"/>
</dbReference>
<dbReference type="Gene3D" id="1.10.10.10">
    <property type="entry name" value="Winged helix-like DNA-binding domain superfamily/Winged helix DNA-binding domain"/>
    <property type="match status" value="1"/>
</dbReference>
<dbReference type="GO" id="GO:0003700">
    <property type="term" value="F:DNA-binding transcription factor activity"/>
    <property type="evidence" value="ECO:0007669"/>
    <property type="project" value="InterPro"/>
</dbReference>
<dbReference type="InterPro" id="IPR036388">
    <property type="entry name" value="WH-like_DNA-bd_sf"/>
</dbReference>
<organism evidence="5 6">
    <name type="scientific">Pollutimonas bauzanensis</name>
    <dbReference type="NCBI Taxonomy" id="658167"/>
    <lineage>
        <taxon>Bacteria</taxon>
        <taxon>Pseudomonadati</taxon>
        <taxon>Pseudomonadota</taxon>
        <taxon>Betaproteobacteria</taxon>
        <taxon>Burkholderiales</taxon>
        <taxon>Alcaligenaceae</taxon>
        <taxon>Pollutimonas</taxon>
    </lineage>
</organism>
<proteinExistence type="predicted"/>
<dbReference type="EMBL" id="FQXE01000008">
    <property type="protein sequence ID" value="SHI08164.1"/>
    <property type="molecule type" value="Genomic_DNA"/>
</dbReference>
<dbReference type="SUPFAM" id="SSF46785">
    <property type="entry name" value="Winged helix' DNA-binding domain"/>
    <property type="match status" value="1"/>
</dbReference>
<evidence type="ECO:0000256" key="1">
    <source>
        <dbReference type="ARBA" id="ARBA00023015"/>
    </source>
</evidence>
<keyword evidence="2" id="KW-0238">DNA-binding</keyword>
<evidence type="ECO:0000256" key="2">
    <source>
        <dbReference type="ARBA" id="ARBA00023125"/>
    </source>
</evidence>
<dbReference type="GO" id="GO:0045892">
    <property type="term" value="P:negative regulation of DNA-templated transcription"/>
    <property type="evidence" value="ECO:0007669"/>
    <property type="project" value="TreeGrafter"/>
</dbReference>
<evidence type="ECO:0000313" key="6">
    <source>
        <dbReference type="Proteomes" id="UP000184226"/>
    </source>
</evidence>
<dbReference type="Proteomes" id="UP000184226">
    <property type="component" value="Unassembled WGS sequence"/>
</dbReference>
<evidence type="ECO:0000256" key="3">
    <source>
        <dbReference type="ARBA" id="ARBA00023163"/>
    </source>
</evidence>
<dbReference type="STRING" id="658167.SAMN04488135_108138"/>
<dbReference type="SMART" id="SM00866">
    <property type="entry name" value="UTRA"/>
    <property type="match status" value="1"/>
</dbReference>
<dbReference type="SMART" id="SM00345">
    <property type="entry name" value="HTH_GNTR"/>
    <property type="match status" value="1"/>
</dbReference>
<dbReference type="InterPro" id="IPR000524">
    <property type="entry name" value="Tscrpt_reg_HTH_GntR"/>
</dbReference>
<dbReference type="RefSeq" id="WP_073104421.1">
    <property type="nucleotide sequence ID" value="NZ_FQXE01000008.1"/>
</dbReference>
<keyword evidence="6" id="KW-1185">Reference proteome</keyword>
<dbReference type="Gene3D" id="3.40.1410.10">
    <property type="entry name" value="Chorismate lyase-like"/>
    <property type="match status" value="1"/>
</dbReference>
<dbReference type="InterPro" id="IPR028978">
    <property type="entry name" value="Chorismate_lyase_/UTRA_dom_sf"/>
</dbReference>
<dbReference type="PANTHER" id="PTHR44846:SF1">
    <property type="entry name" value="MANNOSYL-D-GLYCERATE TRANSPORT_METABOLISM SYSTEM REPRESSOR MNGR-RELATED"/>
    <property type="match status" value="1"/>
</dbReference>
<gene>
    <name evidence="5" type="ORF">SAMN04488135_108138</name>
</gene>
<dbReference type="InterPro" id="IPR050679">
    <property type="entry name" value="Bact_HTH_transcr_reg"/>
</dbReference>
<reference evidence="5 6" key="1">
    <citation type="submission" date="2016-11" db="EMBL/GenBank/DDBJ databases">
        <authorList>
            <person name="Jaros S."/>
            <person name="Januszkiewicz K."/>
            <person name="Wedrychowicz H."/>
        </authorList>
    </citation>
    <scope>NUCLEOTIDE SEQUENCE [LARGE SCALE GENOMIC DNA]</scope>
    <source>
        <strain evidence="5 6">CGMCC 1.10190</strain>
    </source>
</reference>
<dbReference type="InterPro" id="IPR011663">
    <property type="entry name" value="UTRA"/>
</dbReference>
<dbReference type="FunFam" id="1.10.10.10:FF:000079">
    <property type="entry name" value="GntR family transcriptional regulator"/>
    <property type="match status" value="1"/>
</dbReference>
<accession>A0A1M5Y8M4</accession>
<dbReference type="PANTHER" id="PTHR44846">
    <property type="entry name" value="MANNOSYL-D-GLYCERATE TRANSPORT/METABOLISM SYSTEM REPRESSOR MNGR-RELATED"/>
    <property type="match status" value="1"/>
</dbReference>
<keyword evidence="1" id="KW-0805">Transcription regulation</keyword>
<dbReference type="Pfam" id="PF07702">
    <property type="entry name" value="UTRA"/>
    <property type="match status" value="1"/>
</dbReference>
<dbReference type="SUPFAM" id="SSF64288">
    <property type="entry name" value="Chorismate lyase-like"/>
    <property type="match status" value="1"/>
</dbReference>